<name>A0A382PHE9_9ZZZZ</name>
<reference evidence="1" key="1">
    <citation type="submission" date="2018-05" db="EMBL/GenBank/DDBJ databases">
        <authorList>
            <person name="Lanie J.A."/>
            <person name="Ng W.-L."/>
            <person name="Kazmierczak K.M."/>
            <person name="Andrzejewski T.M."/>
            <person name="Davidsen T.M."/>
            <person name="Wayne K.J."/>
            <person name="Tettelin H."/>
            <person name="Glass J.I."/>
            <person name="Rusch D."/>
            <person name="Podicherti R."/>
            <person name="Tsui H.-C.T."/>
            <person name="Winkler M.E."/>
        </authorList>
    </citation>
    <scope>NUCLEOTIDE SEQUENCE</scope>
</reference>
<organism evidence="1">
    <name type="scientific">marine metagenome</name>
    <dbReference type="NCBI Taxonomy" id="408172"/>
    <lineage>
        <taxon>unclassified sequences</taxon>
        <taxon>metagenomes</taxon>
        <taxon>ecological metagenomes</taxon>
    </lineage>
</organism>
<accession>A0A382PHE9</accession>
<dbReference type="EMBL" id="UINC01107039">
    <property type="protein sequence ID" value="SVC72118.1"/>
    <property type="molecule type" value="Genomic_DNA"/>
</dbReference>
<dbReference type="AlphaFoldDB" id="A0A382PHE9"/>
<sequence length="161" mass="17755">MAKKQTNVASFLDEIAKMNDEKAEATKPSYVERDTFKVEHDVLYEGLVEGYTPGIEGNYTVEGQERTLNTAVRLIGARAVGSKDAADRRSTMWLTGYTQEHLATAVTAAQNDGIEFPMSARWLLHKVESGNEGRTYNRLSIIIDGTVAEIPAVPADQFSDN</sequence>
<protein>
    <submittedName>
        <fullName evidence="1">Uncharacterized protein</fullName>
    </submittedName>
</protein>
<gene>
    <name evidence="1" type="ORF">METZ01_LOCUS324972</name>
</gene>
<evidence type="ECO:0000313" key="1">
    <source>
        <dbReference type="EMBL" id="SVC72118.1"/>
    </source>
</evidence>
<proteinExistence type="predicted"/>